<sequence>MAKGTRSTYNSPTEMGELKEMMQNLAEKMETLVGEVTNLKRLDQVVMELKEHLVTNRESGREKTHMEDVPSTAIHSDEGIHHSEGRSYRPRSPTSYNTHHSNFSRWSRTEFLMFAGEDLRSWLFKIEQFFSMENVAAEEKVTVDVMQLEGKAIQWHLSFMRYGQYLQPATWNEYVMAMVERFGTDFDDPIEEIKKIKQMGSVKEYQSSNAISCFIGGLKHELNIVVKITNPTSLSQVYKTARMQETYLTAVNRRTLSIEEMNEKKAKGLCYFCNEKYMPGHKCKNSKQLYLLEVEELEEEQDSMQEQGGELQEEQNEQLELGPPVEHMEISMYALNRSLRFRTLKVTGYHSKMALHILIATGSSHNFIDPNLVKKLGCEVKSIKPKILLTLGDIKLNFRNLIMEFWYKGMKHLLRGSGSQRLYRCPSVKKDIIEGLVQQMLDQGII</sequence>
<gene>
    <name evidence="4" type="ORF">R3W88_019122</name>
</gene>
<evidence type="ECO:0000256" key="1">
    <source>
        <dbReference type="SAM" id="Coils"/>
    </source>
</evidence>
<dbReference type="CDD" id="cd00303">
    <property type="entry name" value="retropepsin_like"/>
    <property type="match status" value="1"/>
</dbReference>
<dbReference type="EMBL" id="JAWPEI010000010">
    <property type="protein sequence ID" value="KAK4713215.1"/>
    <property type="molecule type" value="Genomic_DNA"/>
</dbReference>
<dbReference type="Proteomes" id="UP001311915">
    <property type="component" value="Unassembled WGS sequence"/>
</dbReference>
<accession>A0AAV9KIH3</accession>
<evidence type="ECO:0000313" key="5">
    <source>
        <dbReference type="Proteomes" id="UP001311915"/>
    </source>
</evidence>
<comment type="caution">
    <text evidence="4">The sequence shown here is derived from an EMBL/GenBank/DDBJ whole genome shotgun (WGS) entry which is preliminary data.</text>
</comment>
<feature type="compositionally biased region" description="Basic and acidic residues" evidence="2">
    <location>
        <begin position="75"/>
        <end position="87"/>
    </location>
</feature>
<dbReference type="InterPro" id="IPR005162">
    <property type="entry name" value="Retrotrans_gag_dom"/>
</dbReference>
<dbReference type="AlphaFoldDB" id="A0AAV9KIH3"/>
<evidence type="ECO:0000256" key="2">
    <source>
        <dbReference type="SAM" id="MobiDB-lite"/>
    </source>
</evidence>
<dbReference type="Pfam" id="PF03732">
    <property type="entry name" value="Retrotrans_gag"/>
    <property type="match status" value="1"/>
</dbReference>
<evidence type="ECO:0000259" key="3">
    <source>
        <dbReference type="Pfam" id="PF03732"/>
    </source>
</evidence>
<name>A0AAV9KIH3_9SOLN</name>
<keyword evidence="1" id="KW-0175">Coiled coil</keyword>
<feature type="compositionally biased region" description="Basic and acidic residues" evidence="2">
    <location>
        <begin position="56"/>
        <end position="68"/>
    </location>
</feature>
<proteinExistence type="predicted"/>
<feature type="domain" description="Retrotransposon gag" evidence="3">
    <location>
        <begin position="145"/>
        <end position="206"/>
    </location>
</feature>
<organism evidence="4 5">
    <name type="scientific">Solanum pinnatisectum</name>
    <name type="common">tansyleaf nightshade</name>
    <dbReference type="NCBI Taxonomy" id="50273"/>
    <lineage>
        <taxon>Eukaryota</taxon>
        <taxon>Viridiplantae</taxon>
        <taxon>Streptophyta</taxon>
        <taxon>Embryophyta</taxon>
        <taxon>Tracheophyta</taxon>
        <taxon>Spermatophyta</taxon>
        <taxon>Magnoliopsida</taxon>
        <taxon>eudicotyledons</taxon>
        <taxon>Gunneridae</taxon>
        <taxon>Pentapetalae</taxon>
        <taxon>asterids</taxon>
        <taxon>lamiids</taxon>
        <taxon>Solanales</taxon>
        <taxon>Solanaceae</taxon>
        <taxon>Solanoideae</taxon>
        <taxon>Solaneae</taxon>
        <taxon>Solanum</taxon>
    </lineage>
</organism>
<feature type="coiled-coil region" evidence="1">
    <location>
        <begin position="287"/>
        <end position="317"/>
    </location>
</feature>
<keyword evidence="5" id="KW-1185">Reference proteome</keyword>
<protein>
    <recommendedName>
        <fullName evidence="3">Retrotransposon gag domain-containing protein</fullName>
    </recommendedName>
</protein>
<reference evidence="4 5" key="1">
    <citation type="submission" date="2023-10" db="EMBL/GenBank/DDBJ databases">
        <title>Genome-Wide Identification Analysis in wild type Solanum Pinnatisectum Reveals Some Genes Defensing Phytophthora Infestans.</title>
        <authorList>
            <person name="Sun C."/>
        </authorList>
    </citation>
    <scope>NUCLEOTIDE SEQUENCE [LARGE SCALE GENOMIC DNA]</scope>
    <source>
        <strain evidence="4">LQN</strain>
        <tissue evidence="4">Leaf</tissue>
    </source>
</reference>
<feature type="region of interest" description="Disordered" evidence="2">
    <location>
        <begin position="56"/>
        <end position="100"/>
    </location>
</feature>
<evidence type="ECO:0000313" key="4">
    <source>
        <dbReference type="EMBL" id="KAK4713215.1"/>
    </source>
</evidence>
<feature type="coiled-coil region" evidence="1">
    <location>
        <begin position="15"/>
        <end position="42"/>
    </location>
</feature>